<accession>A0A6B3QSD7</accession>
<proteinExistence type="predicted"/>
<protein>
    <recommendedName>
        <fullName evidence="2">Conserved hypothetical protein CHP02391 domain-containing protein</fullName>
    </recommendedName>
</protein>
<sequence>MDRDWMRQRLEAFDALMTKYLAAKGRTAYVLSGEPQPVNPALPGLRIEVLKSEPTIRKILNCLDSELTKGFDVDSSVGQHNALNQTRRALGILNDMDEWAIRLAPDAPALRADQFHPWVWDAARTLWESEHYRASVHAAATSINAHLQNKLGRRDLSDSKLVQEAFSEKAPEAGKPRLRIPGDQSDPGVQTRQRGALQLGQGAYAALRNPAAHETGDLAEQEALEQLATFSVVARLIDQCQVAK</sequence>
<dbReference type="InterPro" id="IPR012654">
    <property type="entry name" value="CHP02391"/>
</dbReference>
<organism evidence="3">
    <name type="scientific">Streptomyces tendae</name>
    <dbReference type="NCBI Taxonomy" id="1932"/>
    <lineage>
        <taxon>Bacteria</taxon>
        <taxon>Bacillati</taxon>
        <taxon>Actinomycetota</taxon>
        <taxon>Actinomycetes</taxon>
        <taxon>Kitasatosporales</taxon>
        <taxon>Streptomycetaceae</taxon>
        <taxon>Streptomyces</taxon>
    </lineage>
</organism>
<dbReference type="EMBL" id="JAAIFS010000004">
    <property type="protein sequence ID" value="NEV89285.1"/>
    <property type="molecule type" value="Genomic_DNA"/>
</dbReference>
<evidence type="ECO:0000313" key="3">
    <source>
        <dbReference type="EMBL" id="NEV89285.1"/>
    </source>
</evidence>
<feature type="region of interest" description="Disordered" evidence="1">
    <location>
        <begin position="170"/>
        <end position="191"/>
    </location>
</feature>
<dbReference type="Pfam" id="PF09509">
    <property type="entry name" value="Hypoth_Ymh"/>
    <property type="match status" value="1"/>
</dbReference>
<feature type="domain" description="Conserved hypothetical protein CHP02391" evidence="2">
    <location>
        <begin position="114"/>
        <end position="237"/>
    </location>
</feature>
<reference evidence="3" key="1">
    <citation type="journal article" date="2020" name="Microorganisms">
        <title>Isolation, Genomic and Metabolomic Characterization of Streptomyces tendae VITAKN with Quorum Sensing Inhibitory Activity from Southern India.</title>
        <authorList>
            <person name="Ishaque N.M."/>
            <person name="Burgsdorf I."/>
            <person name="Limlingan Malit J.J."/>
            <person name="Saha S."/>
            <person name="Teta R."/>
            <person name="Ewe D."/>
            <person name="Kannabiran K."/>
            <person name="Hrouzek P."/>
            <person name="Steindler L."/>
            <person name="Costantino V."/>
            <person name="Saurav K."/>
        </authorList>
    </citation>
    <scope>NUCLEOTIDE SEQUENCE</scope>
    <source>
        <strain evidence="3">VITAKN</strain>
    </source>
</reference>
<evidence type="ECO:0000256" key="1">
    <source>
        <dbReference type="SAM" id="MobiDB-lite"/>
    </source>
</evidence>
<evidence type="ECO:0000259" key="2">
    <source>
        <dbReference type="Pfam" id="PF09509"/>
    </source>
</evidence>
<name>A0A6B3QSD7_STRTE</name>
<dbReference type="AlphaFoldDB" id="A0A6B3QSD7"/>
<dbReference type="RefSeq" id="WP_164459396.1">
    <property type="nucleotide sequence ID" value="NZ_JAAIFS010000004.1"/>
</dbReference>
<gene>
    <name evidence="3" type="ORF">GUR47_21805</name>
</gene>
<comment type="caution">
    <text evidence="3">The sequence shown here is derived from an EMBL/GenBank/DDBJ whole genome shotgun (WGS) entry which is preliminary data.</text>
</comment>